<keyword evidence="1" id="KW-0472">Membrane</keyword>
<proteinExistence type="predicted"/>
<reference evidence="2" key="1">
    <citation type="journal article" date="2020" name="mSystems">
        <title>Genome- and Community-Level Interaction Insights into Carbon Utilization and Element Cycling Functions of Hydrothermarchaeota in Hydrothermal Sediment.</title>
        <authorList>
            <person name="Zhou Z."/>
            <person name="Liu Y."/>
            <person name="Xu W."/>
            <person name="Pan J."/>
            <person name="Luo Z.H."/>
            <person name="Li M."/>
        </authorList>
    </citation>
    <scope>NUCLEOTIDE SEQUENCE [LARGE SCALE GENOMIC DNA]</scope>
    <source>
        <strain evidence="2">SpSt-642</strain>
    </source>
</reference>
<protein>
    <submittedName>
        <fullName evidence="2">Uncharacterized protein</fullName>
    </submittedName>
</protein>
<comment type="caution">
    <text evidence="2">The sequence shown here is derived from an EMBL/GenBank/DDBJ whole genome shotgun (WGS) entry which is preliminary data.</text>
</comment>
<keyword evidence="1" id="KW-1133">Transmembrane helix</keyword>
<dbReference type="AlphaFoldDB" id="A0A7C4H905"/>
<dbReference type="EMBL" id="DTBJ01000020">
    <property type="protein sequence ID" value="HGM58545.1"/>
    <property type="molecule type" value="Genomic_DNA"/>
</dbReference>
<evidence type="ECO:0000313" key="2">
    <source>
        <dbReference type="EMBL" id="HGM58545.1"/>
    </source>
</evidence>
<name>A0A7C4H905_STAMA</name>
<organism evidence="2">
    <name type="scientific">Staphylothermus marinus</name>
    <dbReference type="NCBI Taxonomy" id="2280"/>
    <lineage>
        <taxon>Archaea</taxon>
        <taxon>Thermoproteota</taxon>
        <taxon>Thermoprotei</taxon>
        <taxon>Desulfurococcales</taxon>
        <taxon>Desulfurococcaceae</taxon>
        <taxon>Staphylothermus</taxon>
    </lineage>
</organism>
<feature type="transmembrane region" description="Helical" evidence="1">
    <location>
        <begin position="12"/>
        <end position="36"/>
    </location>
</feature>
<evidence type="ECO:0000256" key="1">
    <source>
        <dbReference type="SAM" id="Phobius"/>
    </source>
</evidence>
<keyword evidence="1" id="KW-0812">Transmembrane</keyword>
<gene>
    <name evidence="2" type="ORF">ENU14_03015</name>
</gene>
<sequence>MEVISMKSQVLIISSYLAVILMVLTTLIYMVFILPFTTIRIETNSLSLDMYQILISRGEWTAEDLANTLIRRYKFEYVNVSIITYDILRNNSIVYRDYAVYIPVEFDKTSLIINRYTFSILYRNGYYKQYVIEVGYK</sequence>
<accession>A0A7C4H905</accession>